<gene>
    <name evidence="2" type="ORF">H920_14001</name>
</gene>
<dbReference type="AlphaFoldDB" id="A0A091D2T8"/>
<name>A0A091D2T8_FUKDA</name>
<evidence type="ECO:0000313" key="2">
    <source>
        <dbReference type="EMBL" id="KFO24515.1"/>
    </source>
</evidence>
<dbReference type="EMBL" id="KN123543">
    <property type="protein sequence ID" value="KFO24515.1"/>
    <property type="molecule type" value="Genomic_DNA"/>
</dbReference>
<sequence length="106" mass="12245">MRCAKRPPARHAEGKLRPPSPLSTPRKRRQRPGQGTAAWRRRCMRIPEPPGPGLLRFARIVRRDPLRPREYGMQMCEKLLPKMQSGQKVKACNFDSLDNSVLQFLI</sequence>
<proteinExistence type="predicted"/>
<feature type="region of interest" description="Disordered" evidence="1">
    <location>
        <begin position="1"/>
        <end position="38"/>
    </location>
</feature>
<dbReference type="Proteomes" id="UP000028990">
    <property type="component" value="Unassembled WGS sequence"/>
</dbReference>
<protein>
    <submittedName>
        <fullName evidence="2">Uncharacterized protein</fullName>
    </submittedName>
</protein>
<reference evidence="2 3" key="1">
    <citation type="submission" date="2013-11" db="EMBL/GenBank/DDBJ databases">
        <title>The Damaraland mole rat (Fukomys damarensis) genome and evolution of African mole rats.</title>
        <authorList>
            <person name="Gladyshev V.N."/>
            <person name="Fang X."/>
        </authorList>
    </citation>
    <scope>NUCLEOTIDE SEQUENCE [LARGE SCALE GENOMIC DNA]</scope>
    <source>
        <tissue evidence="2">Liver</tissue>
    </source>
</reference>
<organism evidence="2 3">
    <name type="scientific">Fukomys damarensis</name>
    <name type="common">Damaraland mole rat</name>
    <name type="synonym">Cryptomys damarensis</name>
    <dbReference type="NCBI Taxonomy" id="885580"/>
    <lineage>
        <taxon>Eukaryota</taxon>
        <taxon>Metazoa</taxon>
        <taxon>Chordata</taxon>
        <taxon>Craniata</taxon>
        <taxon>Vertebrata</taxon>
        <taxon>Euteleostomi</taxon>
        <taxon>Mammalia</taxon>
        <taxon>Eutheria</taxon>
        <taxon>Euarchontoglires</taxon>
        <taxon>Glires</taxon>
        <taxon>Rodentia</taxon>
        <taxon>Hystricomorpha</taxon>
        <taxon>Bathyergidae</taxon>
        <taxon>Fukomys</taxon>
    </lineage>
</organism>
<evidence type="ECO:0000256" key="1">
    <source>
        <dbReference type="SAM" id="MobiDB-lite"/>
    </source>
</evidence>
<keyword evidence="3" id="KW-1185">Reference proteome</keyword>
<evidence type="ECO:0000313" key="3">
    <source>
        <dbReference type="Proteomes" id="UP000028990"/>
    </source>
</evidence>
<accession>A0A091D2T8</accession>